<name>A0AA88D8I8_FICCA</name>
<evidence type="ECO:0000259" key="4">
    <source>
        <dbReference type="Pfam" id="PF14432"/>
    </source>
</evidence>
<feature type="repeat" description="PPR" evidence="3">
    <location>
        <begin position="68"/>
        <end position="102"/>
    </location>
</feature>
<dbReference type="InterPro" id="IPR046848">
    <property type="entry name" value="E_motif"/>
</dbReference>
<gene>
    <name evidence="5" type="ORF">TIFTF001_016170</name>
</gene>
<dbReference type="NCBIfam" id="TIGR00756">
    <property type="entry name" value="PPR"/>
    <property type="match status" value="3"/>
</dbReference>
<dbReference type="Proteomes" id="UP001187192">
    <property type="component" value="Unassembled WGS sequence"/>
</dbReference>
<evidence type="ECO:0000256" key="3">
    <source>
        <dbReference type="PROSITE-ProRule" id="PRU00708"/>
    </source>
</evidence>
<dbReference type="Pfam" id="PF14432">
    <property type="entry name" value="DYW_deaminase"/>
    <property type="match status" value="1"/>
</dbReference>
<dbReference type="Pfam" id="PF01535">
    <property type="entry name" value="PPR"/>
    <property type="match status" value="3"/>
</dbReference>
<dbReference type="Gene3D" id="1.25.40.10">
    <property type="entry name" value="Tetratricopeptide repeat domain"/>
    <property type="match status" value="4"/>
</dbReference>
<dbReference type="InterPro" id="IPR046960">
    <property type="entry name" value="PPR_At4g14850-like_plant"/>
</dbReference>
<dbReference type="InterPro" id="IPR032867">
    <property type="entry name" value="DYW_dom"/>
</dbReference>
<keyword evidence="2" id="KW-0677">Repeat</keyword>
<feature type="repeat" description="PPR" evidence="3">
    <location>
        <begin position="373"/>
        <end position="407"/>
    </location>
</feature>
<evidence type="ECO:0000256" key="1">
    <source>
        <dbReference type="ARBA" id="ARBA00006643"/>
    </source>
</evidence>
<accession>A0AA88D8I8</accession>
<dbReference type="InterPro" id="IPR011990">
    <property type="entry name" value="TPR-like_helical_dom_sf"/>
</dbReference>
<dbReference type="PROSITE" id="PS51375">
    <property type="entry name" value="PPR"/>
    <property type="match status" value="4"/>
</dbReference>
<keyword evidence="6" id="KW-1185">Reference proteome</keyword>
<evidence type="ECO:0000313" key="5">
    <source>
        <dbReference type="EMBL" id="GMN46991.1"/>
    </source>
</evidence>
<dbReference type="SUPFAM" id="SSF48452">
    <property type="entry name" value="TPR-like"/>
    <property type="match status" value="1"/>
</dbReference>
<dbReference type="AlphaFoldDB" id="A0AA88D8I8"/>
<feature type="domain" description="DYW" evidence="4">
    <location>
        <begin position="587"/>
        <end position="676"/>
    </location>
</feature>
<dbReference type="FunFam" id="1.25.40.10:FF:000073">
    <property type="entry name" value="Pentatricopeptide repeat-containing protein chloroplastic"/>
    <property type="match status" value="1"/>
</dbReference>
<dbReference type="InterPro" id="IPR002885">
    <property type="entry name" value="PPR_rpt"/>
</dbReference>
<comment type="caution">
    <text evidence="5">The sequence shown here is derived from an EMBL/GenBank/DDBJ whole genome shotgun (WGS) entry which is preliminary data.</text>
</comment>
<evidence type="ECO:0000313" key="6">
    <source>
        <dbReference type="Proteomes" id="UP001187192"/>
    </source>
</evidence>
<dbReference type="EMBL" id="BTGU01000024">
    <property type="protein sequence ID" value="GMN46991.1"/>
    <property type="molecule type" value="Genomic_DNA"/>
</dbReference>
<dbReference type="GO" id="GO:0003729">
    <property type="term" value="F:mRNA binding"/>
    <property type="evidence" value="ECO:0007669"/>
    <property type="project" value="UniProtKB-ARBA"/>
</dbReference>
<evidence type="ECO:0000256" key="2">
    <source>
        <dbReference type="ARBA" id="ARBA00022737"/>
    </source>
</evidence>
<sequence length="676" mass="76354">MFGLKSAEFPSPLHVFDEMPLPGSTFPSNNLLHFKLHSRCLVGKVKVAAKSDELSLAHKVFDEMPLSDTFAWNNLIQTHLTSGDLHHVVFTYQQMLLRGVRPDRRTLPRVLAAVSGLSGDLFVGKQVHGQAIKLGFSHDQYMISALLEMYGNLDDIDRAKCLILDKSPSTNAVSWTLLARLYIREGKPSLAIDLFYQMLDSGAEIDSVALATAISAASILKSLKDGRILHQIARQRKLEVNVLVSNSLLKMYIDCGSIEDARATFDRMTSRDIISWTEIIHAYVKKGGYSEGLKLFRRMITNGLKPDPFSISSILPACARITASKQGKEIHGYFLRNRISMNLTVLNALIDMYAKSGCIESASRIFARLKHKDVISWTVMILGYSSHGQGELAVELFREMEKESCMVQIDPLRYAAILRACTTARKTEEGTLYFKQIKAPEVAHFVLMVGLLANAELFDQAMLFIQEHKIKRHAEVLRALLDGCRIHQRANLGKRVAEQLCEQEPLNAENYVLLSNWYAHNAKWDMVDKMKGMIEDMGLKPKKAYSWMELRNKVHVFGTGDVSHPRSAGIYWELECLMKKMEEEEQKPSADYSLHDVDEERECIGVGHSEMLAISFGLISTNSGATIRVTKNHRVCRFCHESAKIISKIVGREIILKDPNRFHHFRDGLCSCSDFW</sequence>
<dbReference type="Pfam" id="PF20431">
    <property type="entry name" value="E_motif"/>
    <property type="match status" value="1"/>
</dbReference>
<dbReference type="Pfam" id="PF13041">
    <property type="entry name" value="PPR_2"/>
    <property type="match status" value="1"/>
</dbReference>
<dbReference type="GO" id="GO:0009451">
    <property type="term" value="P:RNA modification"/>
    <property type="evidence" value="ECO:0007669"/>
    <property type="project" value="InterPro"/>
</dbReference>
<feature type="repeat" description="PPR" evidence="3">
    <location>
        <begin position="171"/>
        <end position="205"/>
    </location>
</feature>
<reference evidence="5" key="1">
    <citation type="submission" date="2023-07" db="EMBL/GenBank/DDBJ databases">
        <title>draft genome sequence of fig (Ficus carica).</title>
        <authorList>
            <person name="Takahashi T."/>
            <person name="Nishimura K."/>
        </authorList>
    </citation>
    <scope>NUCLEOTIDE SEQUENCE</scope>
</reference>
<organism evidence="5 6">
    <name type="scientific">Ficus carica</name>
    <name type="common">Common fig</name>
    <dbReference type="NCBI Taxonomy" id="3494"/>
    <lineage>
        <taxon>Eukaryota</taxon>
        <taxon>Viridiplantae</taxon>
        <taxon>Streptophyta</taxon>
        <taxon>Embryophyta</taxon>
        <taxon>Tracheophyta</taxon>
        <taxon>Spermatophyta</taxon>
        <taxon>Magnoliopsida</taxon>
        <taxon>eudicotyledons</taxon>
        <taxon>Gunneridae</taxon>
        <taxon>Pentapetalae</taxon>
        <taxon>rosids</taxon>
        <taxon>fabids</taxon>
        <taxon>Rosales</taxon>
        <taxon>Moraceae</taxon>
        <taxon>Ficeae</taxon>
        <taxon>Ficus</taxon>
    </lineage>
</organism>
<dbReference type="PANTHER" id="PTHR47926">
    <property type="entry name" value="PENTATRICOPEPTIDE REPEAT-CONTAINING PROTEIN"/>
    <property type="match status" value="1"/>
</dbReference>
<dbReference type="FunFam" id="1.25.40.10:FF:000090">
    <property type="entry name" value="Pentatricopeptide repeat-containing protein, chloroplastic"/>
    <property type="match status" value="1"/>
</dbReference>
<comment type="similarity">
    <text evidence="1">Belongs to the PPR family. PCMP-H subfamily.</text>
</comment>
<dbReference type="GO" id="GO:0008270">
    <property type="term" value="F:zinc ion binding"/>
    <property type="evidence" value="ECO:0007669"/>
    <property type="project" value="InterPro"/>
</dbReference>
<protein>
    <recommendedName>
        <fullName evidence="4">DYW domain-containing protein</fullName>
    </recommendedName>
</protein>
<feature type="repeat" description="PPR" evidence="3">
    <location>
        <begin position="272"/>
        <end position="306"/>
    </location>
</feature>
<dbReference type="Gramene" id="FCD_00024804-RA">
    <property type="protein sequence ID" value="FCD_00024804-RA:cds"/>
    <property type="gene ID" value="FCD_00024804"/>
</dbReference>
<proteinExistence type="inferred from homology"/>